<dbReference type="GO" id="GO:0000976">
    <property type="term" value="F:transcription cis-regulatory region binding"/>
    <property type="evidence" value="ECO:0007669"/>
    <property type="project" value="TreeGrafter"/>
</dbReference>
<dbReference type="Gene3D" id="3.40.50.2300">
    <property type="match status" value="2"/>
</dbReference>
<dbReference type="PROSITE" id="PS50932">
    <property type="entry name" value="HTH_LACI_2"/>
    <property type="match status" value="1"/>
</dbReference>
<keyword evidence="2" id="KW-0238">DNA-binding</keyword>
<keyword evidence="1" id="KW-0805">Transcription regulation</keyword>
<proteinExistence type="predicted"/>
<dbReference type="InterPro" id="IPR000843">
    <property type="entry name" value="HTH_LacI"/>
</dbReference>
<dbReference type="SUPFAM" id="SSF47413">
    <property type="entry name" value="lambda repressor-like DNA-binding domains"/>
    <property type="match status" value="1"/>
</dbReference>
<dbReference type="PANTHER" id="PTHR30146:SF109">
    <property type="entry name" value="HTH-TYPE TRANSCRIPTIONAL REGULATOR GALS"/>
    <property type="match status" value="1"/>
</dbReference>
<gene>
    <name evidence="5" type="ORF">CVV64_20870</name>
</gene>
<dbReference type="InterPro" id="IPR046335">
    <property type="entry name" value="LacI/GalR-like_sensor"/>
</dbReference>
<dbReference type="GO" id="GO:0003700">
    <property type="term" value="F:DNA-binding transcription factor activity"/>
    <property type="evidence" value="ECO:0007669"/>
    <property type="project" value="TreeGrafter"/>
</dbReference>
<dbReference type="Pfam" id="PF13377">
    <property type="entry name" value="Peripla_BP_3"/>
    <property type="match status" value="1"/>
</dbReference>
<dbReference type="Gene3D" id="1.10.260.40">
    <property type="entry name" value="lambda repressor-like DNA-binding domains"/>
    <property type="match status" value="1"/>
</dbReference>
<reference evidence="5 6" key="1">
    <citation type="journal article" date="2017" name="ISME J.">
        <title>Potential for microbial H2 and metal transformations associated with novel bacteria and archaea in deep terrestrial subsurface sediments.</title>
        <authorList>
            <person name="Hernsdorf A.W."/>
            <person name="Amano Y."/>
            <person name="Miyakawa K."/>
            <person name="Ise K."/>
            <person name="Suzuki Y."/>
            <person name="Anantharaman K."/>
            <person name="Probst A."/>
            <person name="Burstein D."/>
            <person name="Thomas B.C."/>
            <person name="Banfield J.F."/>
        </authorList>
    </citation>
    <scope>NUCLEOTIDE SEQUENCE [LARGE SCALE GENOMIC DNA]</scope>
    <source>
        <strain evidence="5">HGW-Wallbacteria-1</strain>
    </source>
</reference>
<dbReference type="SMART" id="SM00354">
    <property type="entry name" value="HTH_LACI"/>
    <property type="match status" value="1"/>
</dbReference>
<dbReference type="PANTHER" id="PTHR30146">
    <property type="entry name" value="LACI-RELATED TRANSCRIPTIONAL REPRESSOR"/>
    <property type="match status" value="1"/>
</dbReference>
<evidence type="ECO:0000256" key="3">
    <source>
        <dbReference type="ARBA" id="ARBA00023163"/>
    </source>
</evidence>
<evidence type="ECO:0000256" key="2">
    <source>
        <dbReference type="ARBA" id="ARBA00023125"/>
    </source>
</evidence>
<evidence type="ECO:0000313" key="6">
    <source>
        <dbReference type="Proteomes" id="UP000233256"/>
    </source>
</evidence>
<evidence type="ECO:0000313" key="5">
    <source>
        <dbReference type="EMBL" id="PKK87961.1"/>
    </source>
</evidence>
<dbReference type="CDD" id="cd01392">
    <property type="entry name" value="HTH_LacI"/>
    <property type="match status" value="1"/>
</dbReference>
<protein>
    <submittedName>
        <fullName evidence="5">LacI family transcriptional regulator</fullName>
    </submittedName>
</protein>
<name>A0A2N1PHZ1_9BACT</name>
<dbReference type="CDD" id="cd06267">
    <property type="entry name" value="PBP1_LacI_sugar_binding-like"/>
    <property type="match status" value="1"/>
</dbReference>
<dbReference type="Pfam" id="PF00356">
    <property type="entry name" value="LacI"/>
    <property type="match status" value="1"/>
</dbReference>
<organism evidence="5 6">
    <name type="scientific">Candidatus Wallbacteria bacterium HGW-Wallbacteria-1</name>
    <dbReference type="NCBI Taxonomy" id="2013854"/>
    <lineage>
        <taxon>Bacteria</taxon>
        <taxon>Candidatus Walliibacteriota</taxon>
    </lineage>
</organism>
<dbReference type="InterPro" id="IPR010982">
    <property type="entry name" value="Lambda_DNA-bd_dom_sf"/>
</dbReference>
<dbReference type="SUPFAM" id="SSF53822">
    <property type="entry name" value="Periplasmic binding protein-like I"/>
    <property type="match status" value="1"/>
</dbReference>
<accession>A0A2N1PHZ1</accession>
<dbReference type="EMBL" id="PGXC01000079">
    <property type="protein sequence ID" value="PKK87961.1"/>
    <property type="molecule type" value="Genomic_DNA"/>
</dbReference>
<evidence type="ECO:0000256" key="1">
    <source>
        <dbReference type="ARBA" id="ARBA00023015"/>
    </source>
</evidence>
<dbReference type="AlphaFoldDB" id="A0A2N1PHZ1"/>
<dbReference type="Proteomes" id="UP000233256">
    <property type="component" value="Unassembled WGS sequence"/>
</dbReference>
<sequence length="361" mass="40186">MESETVEENESNVKREKSTIVDVARVAGTSVATVSRALSGGNYPVSMATRKKIQLAVETVGYTPNLLGKMLKTKFNPTIGIVIPSYQNPFYIQLIHGISQKAATLGYTISTFSSQRNALMERNLIKQLLQKRIMGLMIASVDDSATSLTQFISNGGRVCVFESNFKDQNTFIVAKTDMIESGRVAMKHLISMGHENIAIITTPLSKQSRSSTIKGCRLAMDEYHHEFTDEDIIIAPYEYEFEDGLYEFEVGQDLVRILLDRKKKYTAILAVNDLIACGIINELKKMNIRVPEDISVIGLDDIPLSSMITPALTTVHMPSYNLGQKACQLMVDAMVNQEETYGVALSIRPELVIRDSVMRLK</sequence>
<evidence type="ECO:0000259" key="4">
    <source>
        <dbReference type="PROSITE" id="PS50932"/>
    </source>
</evidence>
<keyword evidence="3" id="KW-0804">Transcription</keyword>
<dbReference type="InterPro" id="IPR028082">
    <property type="entry name" value="Peripla_BP_I"/>
</dbReference>
<comment type="caution">
    <text evidence="5">The sequence shown here is derived from an EMBL/GenBank/DDBJ whole genome shotgun (WGS) entry which is preliminary data.</text>
</comment>
<feature type="domain" description="HTH lacI-type" evidence="4">
    <location>
        <begin position="18"/>
        <end position="73"/>
    </location>
</feature>